<accession>A0AAV2B388</accession>
<feature type="compositionally biased region" description="Low complexity" evidence="1">
    <location>
        <begin position="183"/>
        <end position="197"/>
    </location>
</feature>
<dbReference type="EMBL" id="CAXIEN010000263">
    <property type="protein sequence ID" value="CAL1290375.1"/>
    <property type="molecule type" value="Genomic_DNA"/>
</dbReference>
<reference evidence="3 4" key="1">
    <citation type="submission" date="2024-04" db="EMBL/GenBank/DDBJ databases">
        <authorList>
            <person name="Rising A."/>
            <person name="Reimegard J."/>
            <person name="Sonavane S."/>
            <person name="Akerstrom W."/>
            <person name="Nylinder S."/>
            <person name="Hedman E."/>
            <person name="Kallberg Y."/>
        </authorList>
    </citation>
    <scope>NUCLEOTIDE SEQUENCE [LARGE SCALE GENOMIC DNA]</scope>
</reference>
<name>A0AAV2B388_9ARAC</name>
<evidence type="ECO:0000313" key="4">
    <source>
        <dbReference type="Proteomes" id="UP001497382"/>
    </source>
</evidence>
<evidence type="ECO:0000256" key="1">
    <source>
        <dbReference type="SAM" id="MobiDB-lite"/>
    </source>
</evidence>
<organism evidence="3 4">
    <name type="scientific">Larinioides sclopetarius</name>
    <dbReference type="NCBI Taxonomy" id="280406"/>
    <lineage>
        <taxon>Eukaryota</taxon>
        <taxon>Metazoa</taxon>
        <taxon>Ecdysozoa</taxon>
        <taxon>Arthropoda</taxon>
        <taxon>Chelicerata</taxon>
        <taxon>Arachnida</taxon>
        <taxon>Araneae</taxon>
        <taxon>Araneomorphae</taxon>
        <taxon>Entelegynae</taxon>
        <taxon>Araneoidea</taxon>
        <taxon>Araneidae</taxon>
        <taxon>Larinioides</taxon>
    </lineage>
</organism>
<keyword evidence="2" id="KW-0812">Transmembrane</keyword>
<keyword evidence="2" id="KW-1133">Transmembrane helix</keyword>
<evidence type="ECO:0008006" key="5">
    <source>
        <dbReference type="Google" id="ProtNLM"/>
    </source>
</evidence>
<feature type="transmembrane region" description="Helical" evidence="2">
    <location>
        <begin position="80"/>
        <end position="97"/>
    </location>
</feature>
<gene>
    <name evidence="3" type="ORF">LARSCL_LOCUS16447</name>
</gene>
<comment type="caution">
    <text evidence="3">The sequence shown here is derived from an EMBL/GenBank/DDBJ whole genome shotgun (WGS) entry which is preliminary data.</text>
</comment>
<evidence type="ECO:0000256" key="2">
    <source>
        <dbReference type="SAM" id="Phobius"/>
    </source>
</evidence>
<feature type="region of interest" description="Disordered" evidence="1">
    <location>
        <begin position="175"/>
        <end position="213"/>
    </location>
</feature>
<evidence type="ECO:0000313" key="3">
    <source>
        <dbReference type="EMBL" id="CAL1290375.1"/>
    </source>
</evidence>
<keyword evidence="4" id="KW-1185">Reference proteome</keyword>
<feature type="transmembrane region" description="Helical" evidence="2">
    <location>
        <begin position="103"/>
        <end position="121"/>
    </location>
</feature>
<sequence>INKNDTTIENIAFAVFRHSFESFIFYNFVSDYNMDRAAEFMNSLIVPRSLRGVIREYIISRRSGYQEIGSESDASCWIKLIIYLGSAVTIILSIVAFAYGYVILPAISTSVAVVCVALFWFRNSCIWVGLLECSRTVFCFPCNYFKKPIPPEAEIRHERRLRQLLFGRSVEVQTDSLEERAEAPSPSTEASSESESSITIDTKPVKLQNASEK</sequence>
<protein>
    <recommendedName>
        <fullName evidence="5">RGS domain-containing protein</fullName>
    </recommendedName>
</protein>
<keyword evidence="2" id="KW-0472">Membrane</keyword>
<feature type="non-terminal residue" evidence="3">
    <location>
        <position position="1"/>
    </location>
</feature>
<dbReference type="AlphaFoldDB" id="A0AAV2B388"/>
<proteinExistence type="predicted"/>
<dbReference type="Proteomes" id="UP001497382">
    <property type="component" value="Unassembled WGS sequence"/>
</dbReference>